<evidence type="ECO:0000259" key="14">
    <source>
        <dbReference type="PROSITE" id="PS51188"/>
    </source>
</evidence>
<accession>A0AAU8PGC0</accession>
<feature type="zinc finger region" description="CR-type" evidence="12">
    <location>
        <begin position="144"/>
        <end position="221"/>
    </location>
</feature>
<keyword evidence="6 11" id="KW-0346">Stress response</keyword>
<dbReference type="CDD" id="cd10719">
    <property type="entry name" value="DnaJ_zf"/>
    <property type="match status" value="1"/>
</dbReference>
<feature type="repeat" description="CXXCXGXG motif" evidence="11">
    <location>
        <begin position="157"/>
        <end position="164"/>
    </location>
</feature>
<dbReference type="PROSITE" id="PS00636">
    <property type="entry name" value="DNAJ_1"/>
    <property type="match status" value="1"/>
</dbReference>
<proteinExistence type="inferred from homology"/>
<evidence type="ECO:0000256" key="3">
    <source>
        <dbReference type="ARBA" id="ARBA00022737"/>
    </source>
</evidence>
<comment type="similarity">
    <text evidence="9 11">Belongs to the DnaJ family.</text>
</comment>
<dbReference type="AlphaFoldDB" id="A0AAU8PGC0"/>
<dbReference type="GO" id="GO:0031072">
    <property type="term" value="F:heat shock protein binding"/>
    <property type="evidence" value="ECO:0007669"/>
    <property type="project" value="InterPro"/>
</dbReference>
<dbReference type="GO" id="GO:0008270">
    <property type="term" value="F:zinc ion binding"/>
    <property type="evidence" value="ECO:0007669"/>
    <property type="project" value="UniProtKB-UniRule"/>
</dbReference>
<evidence type="ECO:0000256" key="10">
    <source>
        <dbReference type="ARBA" id="ARBA00067609"/>
    </source>
</evidence>
<dbReference type="GO" id="GO:0005737">
    <property type="term" value="C:cytoplasm"/>
    <property type="evidence" value="ECO:0007669"/>
    <property type="project" value="UniProtKB-SubCell"/>
</dbReference>
<reference evidence="16" key="1">
    <citation type="journal article" date="2012" name="PLoS Negl. Trop. Dis.">
        <title>Whole genome sequences of three Treponema pallidum ssp. pertenue strains: yaws and syphilis treponemes differ in less than 0.2% of the genome sequence.</title>
        <authorList>
            <person name="Cejkova D."/>
            <person name="Zobanikova M."/>
            <person name="Chen L."/>
            <person name="Pospisilova P."/>
            <person name="Strouhal M."/>
            <person name="Qin X."/>
            <person name="Mikalova L."/>
            <person name="Norris S.J."/>
            <person name="Muzny D.M."/>
            <person name="Gibbs R.A."/>
            <person name="Fulton L.L."/>
            <person name="Sodergren E."/>
            <person name="Weinstock G.M."/>
            <person name="Smajs D."/>
        </authorList>
    </citation>
    <scope>NUCLEOTIDE SEQUENCE [LARGE SCALE GENOMIC DNA]</scope>
    <source>
        <strain evidence="16">Gauthier</strain>
    </source>
</reference>
<evidence type="ECO:0000256" key="9">
    <source>
        <dbReference type="ARBA" id="ARBA00061004"/>
    </source>
</evidence>
<dbReference type="SUPFAM" id="SSF57938">
    <property type="entry name" value="DnaJ/Hsp40 cysteine-rich domain"/>
    <property type="match status" value="1"/>
</dbReference>
<protein>
    <recommendedName>
        <fullName evidence="10 11">Chaperone protein DnaJ</fullName>
    </recommendedName>
</protein>
<evidence type="ECO:0000256" key="7">
    <source>
        <dbReference type="ARBA" id="ARBA00023186"/>
    </source>
</evidence>
<name>A0AAU8PGC0_TREPG</name>
<keyword evidence="1 11" id="KW-0235">DNA replication</keyword>
<evidence type="ECO:0000259" key="13">
    <source>
        <dbReference type="PROSITE" id="PS50076"/>
    </source>
</evidence>
<evidence type="ECO:0000256" key="5">
    <source>
        <dbReference type="ARBA" id="ARBA00022833"/>
    </source>
</evidence>
<evidence type="ECO:0000313" key="16">
    <source>
        <dbReference type="Proteomes" id="UP000008192"/>
    </source>
</evidence>
<dbReference type="Gene3D" id="1.10.287.110">
    <property type="entry name" value="DnaJ domain"/>
    <property type="match status" value="1"/>
</dbReference>
<feature type="binding site" evidence="11">
    <location>
        <position position="198"/>
    </location>
    <ligand>
        <name>Zn(2+)</name>
        <dbReference type="ChEBI" id="CHEBI:29105"/>
        <label>2</label>
    </ligand>
</feature>
<evidence type="ECO:0000313" key="15">
    <source>
        <dbReference type="EMBL" id="AEZ59476.1"/>
    </source>
</evidence>
<organism evidence="15 16">
    <name type="scientific">Treponema pallidum subsp. pertenue (strain Gauthier)</name>
    <dbReference type="NCBI Taxonomy" id="491080"/>
    <lineage>
        <taxon>Bacteria</taxon>
        <taxon>Pseudomonadati</taxon>
        <taxon>Spirochaetota</taxon>
        <taxon>Spirochaetia</taxon>
        <taxon>Spirochaetales</taxon>
        <taxon>Treponemataceae</taxon>
        <taxon>Treponema</taxon>
    </lineage>
</organism>
<evidence type="ECO:0000256" key="4">
    <source>
        <dbReference type="ARBA" id="ARBA00022771"/>
    </source>
</evidence>
<dbReference type="GO" id="GO:0042026">
    <property type="term" value="P:protein refolding"/>
    <property type="evidence" value="ECO:0007669"/>
    <property type="project" value="TreeGrafter"/>
</dbReference>
<feature type="binding site" evidence="11">
    <location>
        <position position="176"/>
    </location>
    <ligand>
        <name>Zn(2+)</name>
        <dbReference type="ChEBI" id="CHEBI:29105"/>
        <label>2</label>
    </ligand>
</feature>
<sequence>MAKKDYYEVLGISKTASGEEIKKAYRRLAIQFHPDRNQGNKEAEERFKEATEAYEVLIDAQKRAAYDRYGFDGLKDMHGAHGFNSSAFQGFEDIFGGGFSDIFENIFGTSSRRGGSGNDGSGGSGRGANLRYDLQISFEEAVYGKKSELHYVRDETCITCKGAGSASGGRKMCPDCKGTGQIRRSTGFFSIAQSCARCGGEGTIIESPCARCAGSGIERKKQKIIVSIPAGVEEGRRITIPRQGNAGRAGGAYGDLYVFVFVRAHEYFEREGADLYCATSISVTQAILGAQVTVRALDGSAQQVRVPAGTQGGALLRVKGMGVPLARGAGDLYVKVLVRIPTTLSARSRALLAEISQEEGENAHPPLLELSSLK</sequence>
<feature type="binding site" evidence="11">
    <location>
        <position position="157"/>
    </location>
    <ligand>
        <name>Zn(2+)</name>
        <dbReference type="ChEBI" id="CHEBI:29105"/>
        <label>1</label>
    </ligand>
</feature>
<keyword evidence="4 11" id="KW-0863">Zinc-finger</keyword>
<dbReference type="PANTHER" id="PTHR43096:SF52">
    <property type="entry name" value="DNAJ HOMOLOG 1, MITOCHONDRIAL-RELATED"/>
    <property type="match status" value="1"/>
</dbReference>
<dbReference type="PROSITE" id="PS51188">
    <property type="entry name" value="ZF_CR"/>
    <property type="match status" value="1"/>
</dbReference>
<comment type="function">
    <text evidence="8 11">Participates actively in the response to hyperosmotic and heat shock by preventing the aggregation of stress-denatured proteins and by disaggregating proteins, also in an autonomous, DnaK-independent fashion. Unfolded proteins bind initially to DnaJ; upon interaction with the DnaJ-bound protein, DnaK hydrolyzes its bound ATP, resulting in the formation of a stable complex. GrpE releases ADP from DnaK; ATP binding to DnaK triggers the release of the substrate protein, thus completing the reaction cycle. Several rounds of ATP-dependent interactions between DnaJ, DnaK and GrpE are required for fully efficient folding. Also involved, together with DnaK and GrpE, in the DNA replication of plasmids through activation of initiation proteins.</text>
</comment>
<dbReference type="SMART" id="SM00271">
    <property type="entry name" value="DnaJ"/>
    <property type="match status" value="1"/>
</dbReference>
<evidence type="ECO:0000256" key="2">
    <source>
        <dbReference type="ARBA" id="ARBA00022723"/>
    </source>
</evidence>
<comment type="domain">
    <text evidence="11">The J domain is necessary and sufficient to stimulate DnaK ATPase activity. Zinc center 1 plays an important role in the autonomous, DnaK-independent chaperone activity of DnaJ. Zinc center 2 is essential for interaction with DnaK and for DnaJ activity.</text>
</comment>
<dbReference type="GeneID" id="93876005"/>
<dbReference type="InterPro" id="IPR001305">
    <property type="entry name" value="HSP_DnaJ_Cys-rich_dom"/>
</dbReference>
<evidence type="ECO:0000256" key="12">
    <source>
        <dbReference type="PROSITE-ProRule" id="PRU00546"/>
    </source>
</evidence>
<feature type="repeat" description="CXXCXGXG motif" evidence="11">
    <location>
        <begin position="195"/>
        <end position="202"/>
    </location>
</feature>
<feature type="binding site" evidence="11">
    <location>
        <position position="173"/>
    </location>
    <ligand>
        <name>Zn(2+)</name>
        <dbReference type="ChEBI" id="CHEBI:29105"/>
        <label>2</label>
    </ligand>
</feature>
<comment type="cofactor">
    <cofactor evidence="11">
        <name>Zn(2+)</name>
        <dbReference type="ChEBI" id="CHEBI:29105"/>
    </cofactor>
    <text evidence="11">Binds 2 Zn(2+) ions per monomer.</text>
</comment>
<evidence type="ECO:0000256" key="1">
    <source>
        <dbReference type="ARBA" id="ARBA00022705"/>
    </source>
</evidence>
<dbReference type="SUPFAM" id="SSF46565">
    <property type="entry name" value="Chaperone J-domain"/>
    <property type="match status" value="1"/>
</dbReference>
<dbReference type="InterPro" id="IPR018253">
    <property type="entry name" value="DnaJ_domain_CS"/>
</dbReference>
<dbReference type="GO" id="GO:0009408">
    <property type="term" value="P:response to heat"/>
    <property type="evidence" value="ECO:0007669"/>
    <property type="project" value="InterPro"/>
</dbReference>
<gene>
    <name evidence="15" type="primary">dnaJ2</name>
    <name evidence="11" type="synonym">dnaJ</name>
    <name evidence="15" type="ordered locus">TPEGAU_0217</name>
</gene>
<dbReference type="CDD" id="cd10747">
    <property type="entry name" value="DnaJ_C"/>
    <property type="match status" value="1"/>
</dbReference>
<dbReference type="NCBIfam" id="NF008035">
    <property type="entry name" value="PRK10767.1"/>
    <property type="match status" value="1"/>
</dbReference>
<comment type="subunit">
    <text evidence="11">Homodimer.</text>
</comment>
<feature type="domain" description="J" evidence="13">
    <location>
        <begin position="5"/>
        <end position="70"/>
    </location>
</feature>
<dbReference type="PANTHER" id="PTHR43096">
    <property type="entry name" value="DNAJ HOMOLOG 1, MITOCHONDRIAL-RELATED"/>
    <property type="match status" value="1"/>
</dbReference>
<dbReference type="Pfam" id="PF01556">
    <property type="entry name" value="DnaJ_C"/>
    <property type="match status" value="1"/>
</dbReference>
<keyword evidence="2 11" id="KW-0479">Metal-binding</keyword>
<keyword evidence="3 11" id="KW-0677">Repeat</keyword>
<dbReference type="InterPro" id="IPR001623">
    <property type="entry name" value="DnaJ_domain"/>
</dbReference>
<dbReference type="GO" id="GO:0051082">
    <property type="term" value="F:unfolded protein binding"/>
    <property type="evidence" value="ECO:0007669"/>
    <property type="project" value="UniProtKB-UniRule"/>
</dbReference>
<dbReference type="GO" id="GO:0005524">
    <property type="term" value="F:ATP binding"/>
    <property type="evidence" value="ECO:0007669"/>
    <property type="project" value="InterPro"/>
</dbReference>
<dbReference type="KEGG" id="tpg:TPEGAU_0217"/>
<dbReference type="RefSeq" id="WP_014342326.1">
    <property type="nucleotide sequence ID" value="NC_016843.1"/>
</dbReference>
<dbReference type="NCBIfam" id="TIGR02349">
    <property type="entry name" value="DnaJ_bact"/>
    <property type="match status" value="1"/>
</dbReference>
<evidence type="ECO:0000256" key="11">
    <source>
        <dbReference type="HAMAP-Rule" id="MF_01152"/>
    </source>
</evidence>
<feature type="repeat" description="CXXCXGXG motif" evidence="11">
    <location>
        <begin position="209"/>
        <end position="216"/>
    </location>
</feature>
<keyword evidence="11" id="KW-0963">Cytoplasm</keyword>
<dbReference type="FunFam" id="2.10.230.10:FF:000002">
    <property type="entry name" value="Molecular chaperone DnaJ"/>
    <property type="match status" value="1"/>
</dbReference>
<dbReference type="InterPro" id="IPR008971">
    <property type="entry name" value="HSP40/DnaJ_pept-bd"/>
</dbReference>
<dbReference type="FunFam" id="2.60.260.20:FF:000005">
    <property type="entry name" value="Chaperone protein dnaJ 1, mitochondrial"/>
    <property type="match status" value="1"/>
</dbReference>
<evidence type="ECO:0000256" key="6">
    <source>
        <dbReference type="ARBA" id="ARBA00023016"/>
    </source>
</evidence>
<dbReference type="PRINTS" id="PR00625">
    <property type="entry name" value="JDOMAIN"/>
</dbReference>
<dbReference type="InterPro" id="IPR036869">
    <property type="entry name" value="J_dom_sf"/>
</dbReference>
<feature type="binding site" evidence="11">
    <location>
        <position position="209"/>
    </location>
    <ligand>
        <name>Zn(2+)</name>
        <dbReference type="ChEBI" id="CHEBI:29105"/>
        <label>1</label>
    </ligand>
</feature>
<feature type="binding site" evidence="11">
    <location>
        <position position="212"/>
    </location>
    <ligand>
        <name>Zn(2+)</name>
        <dbReference type="ChEBI" id="CHEBI:29105"/>
        <label>1</label>
    </ligand>
</feature>
<dbReference type="Pfam" id="PF00226">
    <property type="entry name" value="DnaJ"/>
    <property type="match status" value="1"/>
</dbReference>
<dbReference type="Proteomes" id="UP000008192">
    <property type="component" value="Chromosome"/>
</dbReference>
<evidence type="ECO:0000256" key="8">
    <source>
        <dbReference type="ARBA" id="ARBA00053423"/>
    </source>
</evidence>
<dbReference type="EMBL" id="CP002376">
    <property type="protein sequence ID" value="AEZ59476.1"/>
    <property type="molecule type" value="Genomic_DNA"/>
</dbReference>
<dbReference type="SUPFAM" id="SSF49493">
    <property type="entry name" value="HSP40/DnaJ peptide-binding domain"/>
    <property type="match status" value="2"/>
</dbReference>
<dbReference type="FunFam" id="1.10.287.110:FF:000034">
    <property type="entry name" value="Chaperone protein DnaJ"/>
    <property type="match status" value="1"/>
</dbReference>
<feature type="domain" description="CR-type" evidence="14">
    <location>
        <begin position="144"/>
        <end position="221"/>
    </location>
</feature>
<dbReference type="Gene3D" id="2.10.230.10">
    <property type="entry name" value="Heat shock protein DnaJ, cysteine-rich domain"/>
    <property type="match status" value="1"/>
</dbReference>
<keyword evidence="7 11" id="KW-0143">Chaperone</keyword>
<dbReference type="GO" id="GO:0006260">
    <property type="term" value="P:DNA replication"/>
    <property type="evidence" value="ECO:0007669"/>
    <property type="project" value="UniProtKB-KW"/>
</dbReference>
<dbReference type="PROSITE" id="PS50076">
    <property type="entry name" value="DNAJ_2"/>
    <property type="match status" value="1"/>
</dbReference>
<comment type="subcellular location">
    <subcellularLocation>
        <location evidence="11">Cytoplasm</location>
    </subcellularLocation>
</comment>
<keyword evidence="5 11" id="KW-0862">Zinc</keyword>
<feature type="repeat" description="CXXCXGXG motif" evidence="11">
    <location>
        <begin position="173"/>
        <end position="180"/>
    </location>
</feature>
<dbReference type="InterPro" id="IPR012724">
    <property type="entry name" value="DnaJ"/>
</dbReference>
<dbReference type="Gene3D" id="2.60.260.20">
    <property type="entry name" value="Urease metallochaperone UreE, N-terminal domain"/>
    <property type="match status" value="2"/>
</dbReference>
<dbReference type="InterPro" id="IPR036410">
    <property type="entry name" value="HSP_DnaJ_Cys-rich_dom_sf"/>
</dbReference>
<dbReference type="CDD" id="cd06257">
    <property type="entry name" value="DnaJ"/>
    <property type="match status" value="1"/>
</dbReference>
<feature type="binding site" evidence="11">
    <location>
        <position position="160"/>
    </location>
    <ligand>
        <name>Zn(2+)</name>
        <dbReference type="ChEBI" id="CHEBI:29105"/>
        <label>1</label>
    </ligand>
</feature>
<dbReference type="InterPro" id="IPR002939">
    <property type="entry name" value="DnaJ_C"/>
</dbReference>
<dbReference type="Pfam" id="PF00684">
    <property type="entry name" value="DnaJ_CXXCXGXG"/>
    <property type="match status" value="1"/>
</dbReference>
<feature type="binding site" evidence="11">
    <location>
        <position position="195"/>
    </location>
    <ligand>
        <name>Zn(2+)</name>
        <dbReference type="ChEBI" id="CHEBI:29105"/>
        <label>2</label>
    </ligand>
</feature>
<dbReference type="HAMAP" id="MF_01152">
    <property type="entry name" value="DnaJ"/>
    <property type="match status" value="1"/>
</dbReference>